<protein>
    <recommendedName>
        <fullName evidence="3">Phage tail protein</fullName>
    </recommendedName>
</protein>
<sequence length="322" mass="34692">MRYYRIEIDGGSTVFTSFDRGQNLPGALQVELDIPVAPMHSPANAGAFVKVWGIPLSMISQAKNLTGKKIKVYGGFQKGLPLANPKQAGLLVQGYIFQAFGNWLGTDMSLDLVITVGAPPAQDAPPNPPKNLSLDWKKGQTLDGAIKSTLTTGYPGFTVNVQTLNGNLVAPEDSPGIYTGARSLAEFLFAASKSIINKPDYQGVQIAFDGNTINVYDQPNTTPKAIDFVDLIGQPTWIQAPSIAFKCAMRADIVLNDTVTMPKTLITNSAQAQSSLINQSVTQQGTFVISSIHHFGNFRQRDAYSWVTEFNAFPTKTTGGTS</sequence>
<gene>
    <name evidence="1" type="ORF">FNJ47_07425</name>
</gene>
<reference evidence="1 2" key="1">
    <citation type="journal article" date="2020" name="Arch. Microbiol.">
        <title>Bradyrhizobium uaiense sp. nov., a new highly efficient cowpea symbiont.</title>
        <authorList>
            <person name="Cabral Michel D."/>
            <person name="Azarias Guimaraes A."/>
            <person name="Martins da Costa E."/>
            <person name="Soares de Carvalho T."/>
            <person name="Balsanelli E."/>
            <person name="Willems A."/>
            <person name="Maltempi de Souza E."/>
            <person name="de Souza Moreira F.M."/>
        </authorList>
    </citation>
    <scope>NUCLEOTIDE SEQUENCE [LARGE SCALE GENOMIC DNA]</scope>
    <source>
        <strain evidence="1 2">UFLA 03-164</strain>
    </source>
</reference>
<name>A0A6P1BDV6_9BRAD</name>
<dbReference type="AlphaFoldDB" id="A0A6P1BDV6"/>
<evidence type="ECO:0000313" key="1">
    <source>
        <dbReference type="EMBL" id="NEU95662.1"/>
    </source>
</evidence>
<dbReference type="RefSeq" id="WP_163152106.1">
    <property type="nucleotide sequence ID" value="NZ_VKHP01000018.1"/>
</dbReference>
<keyword evidence="2" id="KW-1185">Reference proteome</keyword>
<organism evidence="1 2">
    <name type="scientific">Bradyrhizobium uaiense</name>
    <dbReference type="NCBI Taxonomy" id="2594946"/>
    <lineage>
        <taxon>Bacteria</taxon>
        <taxon>Pseudomonadati</taxon>
        <taxon>Pseudomonadota</taxon>
        <taxon>Alphaproteobacteria</taxon>
        <taxon>Hyphomicrobiales</taxon>
        <taxon>Nitrobacteraceae</taxon>
        <taxon>Bradyrhizobium</taxon>
    </lineage>
</organism>
<evidence type="ECO:0000313" key="2">
    <source>
        <dbReference type="Proteomes" id="UP000468531"/>
    </source>
</evidence>
<accession>A0A6P1BDV6</accession>
<dbReference type="Proteomes" id="UP000468531">
    <property type="component" value="Unassembled WGS sequence"/>
</dbReference>
<comment type="caution">
    <text evidence="1">The sequence shown here is derived from an EMBL/GenBank/DDBJ whole genome shotgun (WGS) entry which is preliminary data.</text>
</comment>
<dbReference type="EMBL" id="VKHP01000018">
    <property type="protein sequence ID" value="NEU95662.1"/>
    <property type="molecule type" value="Genomic_DNA"/>
</dbReference>
<evidence type="ECO:0008006" key="3">
    <source>
        <dbReference type="Google" id="ProtNLM"/>
    </source>
</evidence>
<proteinExistence type="predicted"/>